<dbReference type="EMBL" id="KZ825546">
    <property type="protein sequence ID" value="PYI28538.1"/>
    <property type="molecule type" value="Genomic_DNA"/>
</dbReference>
<reference evidence="2 3" key="1">
    <citation type="submission" date="2018-02" db="EMBL/GenBank/DDBJ databases">
        <title>The genomes of Aspergillus section Nigri reveals drivers in fungal speciation.</title>
        <authorList>
            <consortium name="DOE Joint Genome Institute"/>
            <person name="Vesth T.C."/>
            <person name="Nybo J."/>
            <person name="Theobald S."/>
            <person name="Brandl J."/>
            <person name="Frisvad J.C."/>
            <person name="Nielsen K.F."/>
            <person name="Lyhne E.K."/>
            <person name="Kogle M.E."/>
            <person name="Kuo A."/>
            <person name="Riley R."/>
            <person name="Clum A."/>
            <person name="Nolan M."/>
            <person name="Lipzen A."/>
            <person name="Salamov A."/>
            <person name="Henrissat B."/>
            <person name="Wiebenga A."/>
            <person name="De vries R.P."/>
            <person name="Grigoriev I.V."/>
            <person name="Mortensen U.H."/>
            <person name="Andersen M.R."/>
            <person name="Baker S.E."/>
        </authorList>
    </citation>
    <scope>NUCLEOTIDE SEQUENCE [LARGE SCALE GENOMIC DNA]</scope>
    <source>
        <strain evidence="2 3">CBS 114.80</strain>
    </source>
</reference>
<feature type="region of interest" description="Disordered" evidence="1">
    <location>
        <begin position="150"/>
        <end position="182"/>
    </location>
</feature>
<dbReference type="AlphaFoldDB" id="A0A2V5HVM0"/>
<accession>A0A2V5HVM0</accession>
<evidence type="ECO:0000313" key="2">
    <source>
        <dbReference type="EMBL" id="PYI28538.1"/>
    </source>
</evidence>
<gene>
    <name evidence="2" type="ORF">BP00DRAFT_459349</name>
</gene>
<name>A0A2V5HVM0_9EURO</name>
<dbReference type="PANTHER" id="PTHR40375">
    <property type="entry name" value="SPORULATION-SPECIFIC PROTEIN 22"/>
    <property type="match status" value="1"/>
</dbReference>
<protein>
    <submittedName>
        <fullName evidence="2">Uncharacterized protein</fullName>
    </submittedName>
</protein>
<keyword evidence="3" id="KW-1185">Reference proteome</keyword>
<dbReference type="GO" id="GO:0090173">
    <property type="term" value="P:regulation of synaptonemal complex assembly"/>
    <property type="evidence" value="ECO:0007669"/>
    <property type="project" value="InterPro"/>
</dbReference>
<sequence>MSTILYLVTELDACDATDEGLVDAIISAFKAALDMLPAQKQAGAFTTDELEWLAKKSYNLAQRLQDSETTEQTLSLLEVSIKFTTLHQEQVNPTNPPLNTTYLLCQFLKATKHISLARQIVDPTKKKTHYTAAHESSIAFQANLTDHLQWPYNPEATPSPTSNLPQNAIPAPNTTPDSDSNTLWLPKYRTMLALDLEASIHLNSDENTTTSSSSNWTHITNLINLSSPILTPQLTAIYLDILLRASTATPLPNIVQAIKLLLRTIHTSPSPDLTQSTTTFHTTLPRYLHVLYQLALDASQPELAESVLDQVLVLVRDWKMTEFPEGEVQWMASVAFNRAVDFYLAGEDGECRRWAGKAIALADLLLLVVDGEDGGGALGRLLRARYGKLMVEGGLEGPGSMGN</sequence>
<dbReference type="InterPro" id="IPR039057">
    <property type="entry name" value="Spo22/ZIP4"/>
</dbReference>
<evidence type="ECO:0000256" key="1">
    <source>
        <dbReference type="SAM" id="MobiDB-lite"/>
    </source>
</evidence>
<dbReference type="PANTHER" id="PTHR40375:SF2">
    <property type="entry name" value="SPORULATION-SPECIFIC PROTEIN 22"/>
    <property type="match status" value="1"/>
</dbReference>
<feature type="compositionally biased region" description="Polar residues" evidence="1">
    <location>
        <begin position="156"/>
        <end position="182"/>
    </location>
</feature>
<evidence type="ECO:0000313" key="3">
    <source>
        <dbReference type="Proteomes" id="UP000248817"/>
    </source>
</evidence>
<proteinExistence type="predicted"/>
<organism evidence="2 3">
    <name type="scientific">Aspergillus indologenus CBS 114.80</name>
    <dbReference type="NCBI Taxonomy" id="1450541"/>
    <lineage>
        <taxon>Eukaryota</taxon>
        <taxon>Fungi</taxon>
        <taxon>Dikarya</taxon>
        <taxon>Ascomycota</taxon>
        <taxon>Pezizomycotina</taxon>
        <taxon>Eurotiomycetes</taxon>
        <taxon>Eurotiomycetidae</taxon>
        <taxon>Eurotiales</taxon>
        <taxon>Aspergillaceae</taxon>
        <taxon>Aspergillus</taxon>
        <taxon>Aspergillus subgen. Circumdati</taxon>
    </lineage>
</organism>
<dbReference type="Proteomes" id="UP000248817">
    <property type="component" value="Unassembled WGS sequence"/>
</dbReference>